<evidence type="ECO:0000259" key="4">
    <source>
        <dbReference type="Pfam" id="PF01212"/>
    </source>
</evidence>
<comment type="cofactor">
    <cofactor evidence="1">
        <name>pyridoxal 5'-phosphate</name>
        <dbReference type="ChEBI" id="CHEBI:597326"/>
    </cofactor>
</comment>
<dbReference type="Gene3D" id="3.40.640.10">
    <property type="entry name" value="Type I PLP-dependent aspartate aminotransferase-like (Major domain)"/>
    <property type="match status" value="1"/>
</dbReference>
<name>A0ABN2ZL58_9ACTN</name>
<proteinExistence type="inferred from homology"/>
<dbReference type="GO" id="GO:0016829">
    <property type="term" value="F:lyase activity"/>
    <property type="evidence" value="ECO:0007669"/>
    <property type="project" value="UniProtKB-KW"/>
</dbReference>
<accession>A0ABN2ZL58</accession>
<dbReference type="RefSeq" id="WP_344150019.1">
    <property type="nucleotide sequence ID" value="NZ_BAAAQR010000004.1"/>
</dbReference>
<dbReference type="InterPro" id="IPR001597">
    <property type="entry name" value="ArAA_b-elim_lyase/Thr_aldolase"/>
</dbReference>
<dbReference type="Proteomes" id="UP001501771">
    <property type="component" value="Unassembled WGS sequence"/>
</dbReference>
<comment type="caution">
    <text evidence="5">The sequence shown here is derived from an EMBL/GenBank/DDBJ whole genome shotgun (WGS) entry which is preliminary data.</text>
</comment>
<dbReference type="InterPro" id="IPR015421">
    <property type="entry name" value="PyrdxlP-dep_Trfase_major"/>
</dbReference>
<dbReference type="Gene3D" id="3.90.1150.10">
    <property type="entry name" value="Aspartate Aminotransferase, domain 1"/>
    <property type="match status" value="1"/>
</dbReference>
<keyword evidence="3" id="KW-0663">Pyridoxal phosphate</keyword>
<evidence type="ECO:0000256" key="2">
    <source>
        <dbReference type="ARBA" id="ARBA00006966"/>
    </source>
</evidence>
<dbReference type="InterPro" id="IPR015422">
    <property type="entry name" value="PyrdxlP-dep_Trfase_small"/>
</dbReference>
<keyword evidence="5" id="KW-0456">Lyase</keyword>
<dbReference type="SUPFAM" id="SSF53383">
    <property type="entry name" value="PLP-dependent transferases"/>
    <property type="match status" value="1"/>
</dbReference>
<dbReference type="PANTHER" id="PTHR48097">
    <property type="entry name" value="L-THREONINE ALDOLASE-RELATED"/>
    <property type="match status" value="1"/>
</dbReference>
<dbReference type="InterPro" id="IPR015424">
    <property type="entry name" value="PyrdxlP-dep_Trfase"/>
</dbReference>
<reference evidence="5 6" key="1">
    <citation type="journal article" date="2019" name="Int. J. Syst. Evol. Microbiol.">
        <title>The Global Catalogue of Microorganisms (GCM) 10K type strain sequencing project: providing services to taxonomists for standard genome sequencing and annotation.</title>
        <authorList>
            <consortium name="The Broad Institute Genomics Platform"/>
            <consortium name="The Broad Institute Genome Sequencing Center for Infectious Disease"/>
            <person name="Wu L."/>
            <person name="Ma J."/>
        </authorList>
    </citation>
    <scope>NUCLEOTIDE SEQUENCE [LARGE SCALE GENOMIC DNA]</scope>
    <source>
        <strain evidence="5 6">JCM 16022</strain>
    </source>
</reference>
<dbReference type="EMBL" id="BAAAQR010000004">
    <property type="protein sequence ID" value="GAA2143840.1"/>
    <property type="molecule type" value="Genomic_DNA"/>
</dbReference>
<evidence type="ECO:0000256" key="3">
    <source>
        <dbReference type="ARBA" id="ARBA00022898"/>
    </source>
</evidence>
<evidence type="ECO:0000313" key="6">
    <source>
        <dbReference type="Proteomes" id="UP001501771"/>
    </source>
</evidence>
<sequence>MTDLDERLRDAVRACTDMVVWHRRTTPGEVFSSLASACEELGIEDWDRYGDGGAVARVEEQVAEVLGKPAAVFFVSGTMAQQAMLRVWCDRRGSSRVALPDLSHLLFHELDGPRLLHGLRFEPLTEGRHTPTADDLRALPAGLGAALVELPLRDAGCLLPEWDDLAALAGAARDLGVPLHADGARIWESQPFYDRPLPEIAGLFDSMYVSFYKGLGAPAGAAVVGEQDAMDELRGWRQRMGGQLHQLTPYAVPALLGLRDRLPRMGEYVAWARALAGELVAAGLRVNPSPPHINTFEVFADAPLHDVEERLAALMEREKVQPCGSWRETTVPGVSTTEVSCYDSALAFDPAKVAAWYAEIAGL</sequence>
<dbReference type="PANTHER" id="PTHR48097:SF9">
    <property type="entry name" value="L-THREONINE ALDOLASE"/>
    <property type="match status" value="1"/>
</dbReference>
<feature type="domain" description="Aromatic amino acid beta-eliminating lyase/threonine aldolase" evidence="4">
    <location>
        <begin position="41"/>
        <end position="299"/>
    </location>
</feature>
<evidence type="ECO:0000256" key="1">
    <source>
        <dbReference type="ARBA" id="ARBA00001933"/>
    </source>
</evidence>
<evidence type="ECO:0000313" key="5">
    <source>
        <dbReference type="EMBL" id="GAA2143840.1"/>
    </source>
</evidence>
<keyword evidence="6" id="KW-1185">Reference proteome</keyword>
<organism evidence="5 6">
    <name type="scientific">Nocardioides koreensis</name>
    <dbReference type="NCBI Taxonomy" id="433651"/>
    <lineage>
        <taxon>Bacteria</taxon>
        <taxon>Bacillati</taxon>
        <taxon>Actinomycetota</taxon>
        <taxon>Actinomycetes</taxon>
        <taxon>Propionibacteriales</taxon>
        <taxon>Nocardioidaceae</taxon>
        <taxon>Nocardioides</taxon>
    </lineage>
</organism>
<dbReference type="Pfam" id="PF01212">
    <property type="entry name" value="Beta_elim_lyase"/>
    <property type="match status" value="1"/>
</dbReference>
<protein>
    <submittedName>
        <fullName evidence="5">Beta-eliminating lyase-related protein</fullName>
    </submittedName>
</protein>
<gene>
    <name evidence="5" type="ORF">GCM10009844_16700</name>
</gene>
<comment type="similarity">
    <text evidence="2">Belongs to the threonine aldolase family.</text>
</comment>